<dbReference type="EMBL" id="VOGW01000054">
    <property type="protein sequence ID" value="TWV53553.1"/>
    <property type="molecule type" value="Genomic_DNA"/>
</dbReference>
<reference evidence="2" key="1">
    <citation type="journal article" date="2019" name="Microbiol. Resour. Announc.">
        <title>Draft Genomic Sequences of Streptomyces misionensis and Streptomyces albidoflavus, bacteria applied for phytopathogen biocontrol.</title>
        <authorList>
            <person name="Pylro V."/>
            <person name="Dias A."/>
            <person name="Andreote F."/>
            <person name="Varani A."/>
            <person name="Andreote C."/>
            <person name="Bernardo E."/>
            <person name="Martins T."/>
        </authorList>
    </citation>
    <scope>NUCLEOTIDE SEQUENCE [LARGE SCALE GENOMIC DNA]</scope>
    <source>
        <strain evidence="2">66</strain>
    </source>
</reference>
<evidence type="ECO:0000313" key="2">
    <source>
        <dbReference type="EMBL" id="TWV53553.1"/>
    </source>
</evidence>
<accession>A0A5C6JZR4</accession>
<keyword evidence="1" id="KW-0472">Membrane</keyword>
<keyword evidence="1" id="KW-0812">Transmembrane</keyword>
<comment type="caution">
    <text evidence="2">The sequence shown here is derived from an EMBL/GenBank/DDBJ whole genome shotgun (WGS) entry which is preliminary data.</text>
</comment>
<dbReference type="AlphaFoldDB" id="A0A5C6JZR4"/>
<proteinExistence type="predicted"/>
<evidence type="ECO:0000313" key="3">
    <source>
        <dbReference type="Proteomes" id="UP000320481"/>
    </source>
</evidence>
<gene>
    <name evidence="2" type="ORF">FRZ03_09690</name>
</gene>
<keyword evidence="1" id="KW-1133">Transmembrane helix</keyword>
<dbReference type="RefSeq" id="WP_146464756.1">
    <property type="nucleotide sequence ID" value="NZ_VOGW01000054.1"/>
</dbReference>
<feature type="transmembrane region" description="Helical" evidence="1">
    <location>
        <begin position="34"/>
        <end position="55"/>
    </location>
</feature>
<protein>
    <submittedName>
        <fullName evidence="2">Uncharacterized protein</fullName>
    </submittedName>
</protein>
<name>A0A5C6JZR4_9ACTN</name>
<evidence type="ECO:0000256" key="1">
    <source>
        <dbReference type="SAM" id="Phobius"/>
    </source>
</evidence>
<keyword evidence="3" id="KW-1185">Reference proteome</keyword>
<sequence>MEPRWKRFGTGLMSCIALAWLGYQALYGEGMLRIASAIMLVIGVVTTAGAILDHIRPRPKRRRSRERDAG</sequence>
<dbReference type="Proteomes" id="UP000320481">
    <property type="component" value="Unassembled WGS sequence"/>
</dbReference>
<organism evidence="2 3">
    <name type="scientific">Streptomyces misionensis</name>
    <dbReference type="NCBI Taxonomy" id="67331"/>
    <lineage>
        <taxon>Bacteria</taxon>
        <taxon>Bacillati</taxon>
        <taxon>Actinomycetota</taxon>
        <taxon>Actinomycetes</taxon>
        <taxon>Kitasatosporales</taxon>
        <taxon>Streptomycetaceae</taxon>
        <taxon>Streptomyces</taxon>
    </lineage>
</organism>